<dbReference type="InParanoid" id="A0A0H2RSS1"/>
<feature type="transmembrane region" description="Helical" evidence="1">
    <location>
        <begin position="117"/>
        <end position="142"/>
    </location>
</feature>
<dbReference type="Proteomes" id="UP000053477">
    <property type="component" value="Unassembled WGS sequence"/>
</dbReference>
<keyword evidence="1" id="KW-1133">Transmembrane helix</keyword>
<dbReference type="OrthoDB" id="3256800at2759"/>
<feature type="transmembrane region" description="Helical" evidence="1">
    <location>
        <begin position="169"/>
        <end position="191"/>
    </location>
</feature>
<keyword evidence="1" id="KW-0472">Membrane</keyword>
<keyword evidence="4" id="KW-1185">Reference proteome</keyword>
<evidence type="ECO:0000256" key="1">
    <source>
        <dbReference type="SAM" id="Phobius"/>
    </source>
</evidence>
<proteinExistence type="predicted"/>
<reference evidence="3 4" key="1">
    <citation type="submission" date="2015-04" db="EMBL/GenBank/DDBJ databases">
        <title>Complete genome sequence of Schizopora paradoxa KUC8140, a cosmopolitan wood degrader in East Asia.</title>
        <authorList>
            <consortium name="DOE Joint Genome Institute"/>
            <person name="Min B."/>
            <person name="Park H."/>
            <person name="Jang Y."/>
            <person name="Kim J.-J."/>
            <person name="Kim K.H."/>
            <person name="Pangilinan J."/>
            <person name="Lipzen A."/>
            <person name="Riley R."/>
            <person name="Grigoriev I.V."/>
            <person name="Spatafora J.W."/>
            <person name="Choi I.-G."/>
        </authorList>
    </citation>
    <scope>NUCLEOTIDE SEQUENCE [LARGE SCALE GENOMIC DNA]</scope>
    <source>
        <strain evidence="3 4">KUC8140</strain>
    </source>
</reference>
<feature type="transmembrane region" description="Helical" evidence="1">
    <location>
        <begin position="53"/>
        <end position="73"/>
    </location>
</feature>
<dbReference type="AlphaFoldDB" id="A0A0H2RSS1"/>
<feature type="transmembrane region" description="Helical" evidence="1">
    <location>
        <begin position="12"/>
        <end position="32"/>
    </location>
</feature>
<feature type="transmembrane region" description="Helical" evidence="1">
    <location>
        <begin position="211"/>
        <end position="229"/>
    </location>
</feature>
<dbReference type="Pfam" id="PF20151">
    <property type="entry name" value="DUF6533"/>
    <property type="match status" value="1"/>
</dbReference>
<gene>
    <name evidence="3" type="ORF">SCHPADRAFT_300784</name>
</gene>
<protein>
    <recommendedName>
        <fullName evidence="2">DUF6533 domain-containing protein</fullName>
    </recommendedName>
</protein>
<evidence type="ECO:0000259" key="2">
    <source>
        <dbReference type="Pfam" id="PF20151"/>
    </source>
</evidence>
<organism evidence="3 4">
    <name type="scientific">Schizopora paradoxa</name>
    <dbReference type="NCBI Taxonomy" id="27342"/>
    <lineage>
        <taxon>Eukaryota</taxon>
        <taxon>Fungi</taxon>
        <taxon>Dikarya</taxon>
        <taxon>Basidiomycota</taxon>
        <taxon>Agaricomycotina</taxon>
        <taxon>Agaricomycetes</taxon>
        <taxon>Hymenochaetales</taxon>
        <taxon>Schizoporaceae</taxon>
        <taxon>Schizopora</taxon>
    </lineage>
</organism>
<feature type="transmembrane region" description="Helical" evidence="1">
    <location>
        <begin position="241"/>
        <end position="258"/>
    </location>
</feature>
<keyword evidence="1" id="KW-0812">Transmembrane</keyword>
<sequence length="327" mass="37542">MLGTLDLDAFRHARLVRCYQLAATVLLVYEYLLTFSDEIELFWKKRWSFGKCIFLWSRYYSLFFNIGNAFVFLQEHPSRHFCDKFFHWQNTGAGLQVITTHIILELRLYAMYQSSRWILVLFVCMTMLEAAVMGVFVGFPIAGLQGTNRPSPGLHICADGDPPHRHWVAYYWTCLLTIESVLLSLSCYKAFIYYRRGTGGNIMRALTRDSLLYYLFIFGIYLGNQIIWLHNDITLNELGTGFSFCISAILANRLMLSVRSMYFNGESQTSTITLETRHVYSSATPGFLSLPSTLRTDVESGCRGTSARGPALTDDFDMTVFEEERGF</sequence>
<feature type="transmembrane region" description="Helical" evidence="1">
    <location>
        <begin position="93"/>
        <end position="110"/>
    </location>
</feature>
<evidence type="ECO:0000313" key="4">
    <source>
        <dbReference type="Proteomes" id="UP000053477"/>
    </source>
</evidence>
<dbReference type="EMBL" id="KQ085940">
    <property type="protein sequence ID" value="KLO14657.1"/>
    <property type="molecule type" value="Genomic_DNA"/>
</dbReference>
<dbReference type="InterPro" id="IPR045340">
    <property type="entry name" value="DUF6533"/>
</dbReference>
<evidence type="ECO:0000313" key="3">
    <source>
        <dbReference type="EMBL" id="KLO14657.1"/>
    </source>
</evidence>
<feature type="domain" description="DUF6533" evidence="2">
    <location>
        <begin position="18"/>
        <end position="62"/>
    </location>
</feature>
<name>A0A0H2RSS1_9AGAM</name>
<accession>A0A0H2RSS1</accession>